<sequence>GKVMNRAARVCSRCLPGQVLATGLVWEYSAQQGGLQAAGVRGDALGPAEMKGVPGLIELVHCYLGPPDCPAR</sequence>
<dbReference type="AlphaFoldDB" id="A0A699ZN93"/>
<dbReference type="Gene3D" id="3.30.70.1230">
    <property type="entry name" value="Nucleotide cyclase"/>
    <property type="match status" value="1"/>
</dbReference>
<keyword evidence="2" id="KW-1185">Reference proteome</keyword>
<comment type="caution">
    <text evidence="1">The sequence shown here is derived from an EMBL/GenBank/DDBJ whole genome shotgun (WGS) entry which is preliminary data.</text>
</comment>
<reference evidence="1 2" key="1">
    <citation type="submission" date="2020-02" db="EMBL/GenBank/DDBJ databases">
        <title>Draft genome sequence of Haematococcus lacustris strain NIES-144.</title>
        <authorList>
            <person name="Morimoto D."/>
            <person name="Nakagawa S."/>
            <person name="Yoshida T."/>
            <person name="Sawayama S."/>
        </authorList>
    </citation>
    <scope>NUCLEOTIDE SEQUENCE [LARGE SCALE GENOMIC DNA]</scope>
    <source>
        <strain evidence="1 2">NIES-144</strain>
    </source>
</reference>
<dbReference type="EMBL" id="BLLF01001596">
    <property type="protein sequence ID" value="GFH20214.1"/>
    <property type="molecule type" value="Genomic_DNA"/>
</dbReference>
<organism evidence="1 2">
    <name type="scientific">Haematococcus lacustris</name>
    <name type="common">Green alga</name>
    <name type="synonym">Haematococcus pluvialis</name>
    <dbReference type="NCBI Taxonomy" id="44745"/>
    <lineage>
        <taxon>Eukaryota</taxon>
        <taxon>Viridiplantae</taxon>
        <taxon>Chlorophyta</taxon>
        <taxon>core chlorophytes</taxon>
        <taxon>Chlorophyceae</taxon>
        <taxon>CS clade</taxon>
        <taxon>Chlamydomonadales</taxon>
        <taxon>Haematococcaceae</taxon>
        <taxon>Haematococcus</taxon>
    </lineage>
</organism>
<evidence type="ECO:0000313" key="2">
    <source>
        <dbReference type="Proteomes" id="UP000485058"/>
    </source>
</evidence>
<dbReference type="InterPro" id="IPR029787">
    <property type="entry name" value="Nucleotide_cyclase"/>
</dbReference>
<proteinExistence type="predicted"/>
<gene>
    <name evidence="1" type="ORF">HaLaN_17298</name>
</gene>
<name>A0A699ZN93_HAELA</name>
<evidence type="ECO:0000313" key="1">
    <source>
        <dbReference type="EMBL" id="GFH20214.1"/>
    </source>
</evidence>
<protein>
    <submittedName>
        <fullName evidence="1">Guanylate cyclase domain-containing protein</fullName>
    </submittedName>
</protein>
<dbReference type="Proteomes" id="UP000485058">
    <property type="component" value="Unassembled WGS sequence"/>
</dbReference>
<accession>A0A699ZN93</accession>
<dbReference type="SUPFAM" id="SSF55073">
    <property type="entry name" value="Nucleotide cyclase"/>
    <property type="match status" value="1"/>
</dbReference>
<feature type="non-terminal residue" evidence="1">
    <location>
        <position position="1"/>
    </location>
</feature>